<name>V5MZY7_FRG3V</name>
<reference evidence="1 2" key="1">
    <citation type="journal article" date="2014" name="Vet. Microbiol.">
        <title>Virion-associated viral proteins of a Chinese giant salamander (Andrias davidianus) iridovirus (genus Ranavirus) and functional study of the major capsid protein (MCP).</title>
        <authorList>
            <person name="Li W."/>
            <person name="Zhang X."/>
            <person name="Weng S."/>
            <person name="Zhao G."/>
            <person name="He J."/>
            <person name="Dong C."/>
        </authorList>
    </citation>
    <scope>NUCLEOTIDE SEQUENCE [LARGE SCALE GENOMIC DNA]</scope>
    <source>
        <strain evidence="1">CGSIV-HN1104</strain>
    </source>
</reference>
<evidence type="ECO:0000313" key="1">
    <source>
        <dbReference type="EMBL" id="AHA80856.1"/>
    </source>
</evidence>
<organism evidence="1 2">
    <name type="scientific">Chinese giant salamander iridovirus</name>
    <dbReference type="NCBI Taxonomy" id="1213990"/>
    <lineage>
        <taxon>Viruses</taxon>
        <taxon>Varidnaviria</taxon>
        <taxon>Bamfordvirae</taxon>
        <taxon>Nucleocytoviricota</taxon>
        <taxon>Megaviricetes</taxon>
        <taxon>Pimascovirales</taxon>
        <taxon>Pimascovirales incertae sedis</taxon>
        <taxon>Iridoviridae</taxon>
        <taxon>Alphairidovirinae</taxon>
        <taxon>Ranavirus</taxon>
        <taxon>Ranavirus rana1</taxon>
        <taxon>Frog virus 3</taxon>
    </lineage>
</organism>
<proteinExistence type="predicted"/>
<evidence type="ECO:0000313" key="2">
    <source>
        <dbReference type="Proteomes" id="UP000114904"/>
    </source>
</evidence>
<dbReference type="Proteomes" id="UP000114904">
    <property type="component" value="Segment"/>
</dbReference>
<dbReference type="EMBL" id="KF512820">
    <property type="protein sequence ID" value="AHA80856.1"/>
    <property type="molecule type" value="Genomic_DNA"/>
</dbReference>
<sequence>MWMSLLSQKITIVRYILSERLLGQEGVPTFIVYILSESISR</sequence>
<protein>
    <submittedName>
        <fullName evidence="1">Uncharacterized protein</fullName>
    </submittedName>
</protein>
<accession>V5MZY7</accession>